<dbReference type="Proteomes" id="UP001234297">
    <property type="component" value="Chromosome 5"/>
</dbReference>
<sequence length="386" mass="43180">MPANAVRCKIPAARSPEMNPGIWGRLPEDLLERILALLPLKTLLNLRPTCKHFNSLLFSPSFLSLTKTPLLSSFLLLSHPQSQPRFPLYDAFLDSWRTLALTLPLSCAAHLISTSNGLLCFSLPNSFLICNFLTKSMKTIQFPSYPFSSTTLISSSSSHVDSPSSSGPGSPSSTAPHGYKIFTLNSASSSAFVYDSGADSWTQFNGFDPILNENSHHVGVFFNGSLYFTTREPFSVVGFELEKGRWEGLAAPMPIKLMFARLVSGSGAGIQERKLFMVGGVGQNGISRNLKVWELGEDGRNWVEIGALPELMCRKLVAVCYHNYEHVYCLWHNGLVCVCCYNWPEILVYKVARRTWHWLPRCPFLPDKWSCGFRWFSFTPDLYALV</sequence>
<organism evidence="1 2">
    <name type="scientific">Persea americana</name>
    <name type="common">Avocado</name>
    <dbReference type="NCBI Taxonomy" id="3435"/>
    <lineage>
        <taxon>Eukaryota</taxon>
        <taxon>Viridiplantae</taxon>
        <taxon>Streptophyta</taxon>
        <taxon>Embryophyta</taxon>
        <taxon>Tracheophyta</taxon>
        <taxon>Spermatophyta</taxon>
        <taxon>Magnoliopsida</taxon>
        <taxon>Magnoliidae</taxon>
        <taxon>Laurales</taxon>
        <taxon>Lauraceae</taxon>
        <taxon>Persea</taxon>
    </lineage>
</organism>
<evidence type="ECO:0000313" key="1">
    <source>
        <dbReference type="EMBL" id="KAJ8641337.1"/>
    </source>
</evidence>
<reference evidence="1 2" key="1">
    <citation type="journal article" date="2022" name="Hortic Res">
        <title>A haplotype resolved chromosomal level avocado genome allows analysis of novel avocado genes.</title>
        <authorList>
            <person name="Nath O."/>
            <person name="Fletcher S.J."/>
            <person name="Hayward A."/>
            <person name="Shaw L.M."/>
            <person name="Masouleh A.K."/>
            <person name="Furtado A."/>
            <person name="Henry R.J."/>
            <person name="Mitter N."/>
        </authorList>
    </citation>
    <scope>NUCLEOTIDE SEQUENCE [LARGE SCALE GENOMIC DNA]</scope>
    <source>
        <strain evidence="2">cv. Hass</strain>
    </source>
</reference>
<protein>
    <submittedName>
        <fullName evidence="1">Uncharacterized protein</fullName>
    </submittedName>
</protein>
<evidence type="ECO:0000313" key="2">
    <source>
        <dbReference type="Proteomes" id="UP001234297"/>
    </source>
</evidence>
<comment type="caution">
    <text evidence="1">The sequence shown here is derived from an EMBL/GenBank/DDBJ whole genome shotgun (WGS) entry which is preliminary data.</text>
</comment>
<accession>A0ACC2M6A8</accession>
<proteinExistence type="predicted"/>
<keyword evidence="2" id="KW-1185">Reference proteome</keyword>
<name>A0ACC2M6A8_PERAE</name>
<dbReference type="EMBL" id="CM056813">
    <property type="protein sequence ID" value="KAJ8641337.1"/>
    <property type="molecule type" value="Genomic_DNA"/>
</dbReference>
<gene>
    <name evidence="1" type="ORF">MRB53_018031</name>
</gene>